<organism evidence="1 2">
    <name type="scientific">Schizosaccharomyces cryophilus (strain OY26 / ATCC MYA-4695 / CBS 11777 / NBRC 106824 / NRRL Y48691)</name>
    <name type="common">Fission yeast</name>
    <dbReference type="NCBI Taxonomy" id="653667"/>
    <lineage>
        <taxon>Eukaryota</taxon>
        <taxon>Fungi</taxon>
        <taxon>Dikarya</taxon>
        <taxon>Ascomycota</taxon>
        <taxon>Taphrinomycotina</taxon>
        <taxon>Schizosaccharomycetes</taxon>
        <taxon>Schizosaccharomycetales</taxon>
        <taxon>Schizosaccharomycetaceae</taxon>
        <taxon>Schizosaccharomyces</taxon>
    </lineage>
</organism>
<dbReference type="Proteomes" id="UP000015464">
    <property type="component" value="Unassembled WGS sequence"/>
</dbReference>
<protein>
    <submittedName>
        <fullName evidence="1">Uncharacterized protein</fullName>
    </submittedName>
</protein>
<dbReference type="OMA" id="QIPWIAD"/>
<reference evidence="1 2" key="1">
    <citation type="journal article" date="2011" name="Science">
        <title>Comparative functional genomics of the fission yeasts.</title>
        <authorList>
            <person name="Rhind N."/>
            <person name="Chen Z."/>
            <person name="Yassour M."/>
            <person name="Thompson D.A."/>
            <person name="Haas B.J."/>
            <person name="Habib N."/>
            <person name="Wapinski I."/>
            <person name="Roy S."/>
            <person name="Lin M.F."/>
            <person name="Heiman D.I."/>
            <person name="Young S.K."/>
            <person name="Furuya K."/>
            <person name="Guo Y."/>
            <person name="Pidoux A."/>
            <person name="Chen H.M."/>
            <person name="Robbertse B."/>
            <person name="Goldberg J.M."/>
            <person name="Aoki K."/>
            <person name="Bayne E.H."/>
            <person name="Berlin A.M."/>
            <person name="Desjardins C.A."/>
            <person name="Dobbs E."/>
            <person name="Dukaj L."/>
            <person name="Fan L."/>
            <person name="FitzGerald M.G."/>
            <person name="French C."/>
            <person name="Gujja S."/>
            <person name="Hansen K."/>
            <person name="Keifenheim D."/>
            <person name="Levin J.Z."/>
            <person name="Mosher R.A."/>
            <person name="Mueller C.A."/>
            <person name="Pfiffner J."/>
            <person name="Priest M."/>
            <person name="Russ C."/>
            <person name="Smialowska A."/>
            <person name="Swoboda P."/>
            <person name="Sykes S.M."/>
            <person name="Vaughn M."/>
            <person name="Vengrova S."/>
            <person name="Yoder R."/>
            <person name="Zeng Q."/>
            <person name="Allshire R."/>
            <person name="Baulcombe D."/>
            <person name="Birren B.W."/>
            <person name="Brown W."/>
            <person name="Ekwall K."/>
            <person name="Kellis M."/>
            <person name="Leatherwood J."/>
            <person name="Levin H."/>
            <person name="Margalit H."/>
            <person name="Martienssen R."/>
            <person name="Nieduszynski C.A."/>
            <person name="Spatafora J.W."/>
            <person name="Friedman N."/>
            <person name="Dalgaard J.Z."/>
            <person name="Baumann P."/>
            <person name="Niki H."/>
            <person name="Regev A."/>
            <person name="Nusbaum C."/>
        </authorList>
    </citation>
    <scope>NUCLEOTIDE SEQUENCE [LARGE SCALE GENOMIC DNA]</scope>
    <source>
        <strain evidence="2">OY26 / ATCC MYA-4695 / CBS 11777 / NBRC 106824 / NRRL Y48691</strain>
    </source>
</reference>
<evidence type="ECO:0000313" key="2">
    <source>
        <dbReference type="Proteomes" id="UP000015464"/>
    </source>
</evidence>
<dbReference type="AlphaFoldDB" id="S9W1J2"/>
<name>S9W1J2_SCHCR</name>
<dbReference type="EMBL" id="KE546988">
    <property type="protein sequence ID" value="EPY53863.1"/>
    <property type="molecule type" value="Genomic_DNA"/>
</dbReference>
<proteinExistence type="predicted"/>
<evidence type="ECO:0000313" key="1">
    <source>
        <dbReference type="EMBL" id="EPY53863.1"/>
    </source>
</evidence>
<dbReference type="HOGENOM" id="CLU_877602_0_0_1"/>
<gene>
    <name evidence="1" type="ORF">SPOG_02909</name>
</gene>
<sequence length="317" mass="35765">MSFGIQLENDFKSMNSLFESVFSPFLAVPSFKPVNPRTSRLKDSFIVPISPFPSSLNSTCFSSKVNEGSLPLSKLKLKLTEPLNTLWLALWKAQVSAKDSCLFRSLLLKDLSFSQILNEIIVSNQDRNIFMDSHQPTYIVRKLKNNTLENTQLKELQGLSNPINTKKDLSNNSATKTIARVKQNLPIPKPAKLSLETQLETSAITNPLNYASLSYQIPWIADCFSLTQQPLHVSNLNASDIISTKEKNYSIIYPKRWSCGNSSQTSFISNGSYYIGLALTILLYLQFTTYSLKDYGIIFPVLFKLSHPEQSIKELLF</sequence>
<dbReference type="OrthoDB" id="5422875at2759"/>
<keyword evidence="2" id="KW-1185">Reference proteome</keyword>
<accession>S9W1J2</accession>
<dbReference type="GeneID" id="25037230"/>
<dbReference type="RefSeq" id="XP_013021024.1">
    <property type="nucleotide sequence ID" value="XM_013165570.1"/>
</dbReference>